<comment type="caution">
    <text evidence="2">The sequence shown here is derived from an EMBL/GenBank/DDBJ whole genome shotgun (WGS) entry which is preliminary data.</text>
</comment>
<feature type="transmembrane region" description="Helical" evidence="1">
    <location>
        <begin position="34"/>
        <end position="61"/>
    </location>
</feature>
<keyword evidence="3" id="KW-1185">Reference proteome</keyword>
<sequence length="65" mass="7802">MWMNLALCFHDMEGLGIANEVKKHKANDKFWYKFIPWCMIYFILCCESGAYLGTFFFWSVYLDTL</sequence>
<evidence type="ECO:0000313" key="3">
    <source>
        <dbReference type="Proteomes" id="UP000238479"/>
    </source>
</evidence>
<evidence type="ECO:0000313" key="2">
    <source>
        <dbReference type="EMBL" id="PRQ49083.1"/>
    </source>
</evidence>
<organism evidence="2 3">
    <name type="scientific">Rosa chinensis</name>
    <name type="common">China rose</name>
    <dbReference type="NCBI Taxonomy" id="74649"/>
    <lineage>
        <taxon>Eukaryota</taxon>
        <taxon>Viridiplantae</taxon>
        <taxon>Streptophyta</taxon>
        <taxon>Embryophyta</taxon>
        <taxon>Tracheophyta</taxon>
        <taxon>Spermatophyta</taxon>
        <taxon>Magnoliopsida</taxon>
        <taxon>eudicotyledons</taxon>
        <taxon>Gunneridae</taxon>
        <taxon>Pentapetalae</taxon>
        <taxon>rosids</taxon>
        <taxon>fabids</taxon>
        <taxon>Rosales</taxon>
        <taxon>Rosaceae</taxon>
        <taxon>Rosoideae</taxon>
        <taxon>Rosoideae incertae sedis</taxon>
        <taxon>Rosa</taxon>
    </lineage>
</organism>
<gene>
    <name evidence="2" type="ORF">RchiOBHm_Chr2g0117971</name>
</gene>
<proteinExistence type="predicted"/>
<keyword evidence="1" id="KW-0472">Membrane</keyword>
<reference evidence="2 3" key="1">
    <citation type="journal article" date="2018" name="Nat. Genet.">
        <title>The Rosa genome provides new insights in the design of modern roses.</title>
        <authorList>
            <person name="Bendahmane M."/>
        </authorList>
    </citation>
    <scope>NUCLEOTIDE SEQUENCE [LARGE SCALE GENOMIC DNA]</scope>
    <source>
        <strain evidence="3">cv. Old Blush</strain>
    </source>
</reference>
<evidence type="ECO:0000256" key="1">
    <source>
        <dbReference type="SAM" id="Phobius"/>
    </source>
</evidence>
<dbReference type="Proteomes" id="UP000238479">
    <property type="component" value="Chromosome 2"/>
</dbReference>
<dbReference type="EMBL" id="PDCK01000040">
    <property type="protein sequence ID" value="PRQ49083.1"/>
    <property type="molecule type" value="Genomic_DNA"/>
</dbReference>
<keyword evidence="1" id="KW-0812">Transmembrane</keyword>
<dbReference type="Gramene" id="PRQ49083">
    <property type="protein sequence ID" value="PRQ49083"/>
    <property type="gene ID" value="RchiOBHm_Chr2g0117971"/>
</dbReference>
<protein>
    <submittedName>
        <fullName evidence="2">Uncharacterized protein</fullName>
    </submittedName>
</protein>
<name>A0A2P6RRM3_ROSCH</name>
<accession>A0A2P6RRM3</accession>
<dbReference type="AlphaFoldDB" id="A0A2P6RRM3"/>
<keyword evidence="1" id="KW-1133">Transmembrane helix</keyword>